<comment type="caution">
    <text evidence="4">The sequence shown here is derived from an EMBL/GenBank/DDBJ whole genome shotgun (WGS) entry which is preliminary data.</text>
</comment>
<feature type="repeat" description="WD" evidence="3">
    <location>
        <begin position="493"/>
        <end position="534"/>
    </location>
</feature>
<dbReference type="PANTHER" id="PTHR19848:SF8">
    <property type="entry name" value="F-BOX AND WD REPEAT DOMAIN CONTAINING 7"/>
    <property type="match status" value="1"/>
</dbReference>
<dbReference type="SUPFAM" id="SSF50998">
    <property type="entry name" value="Quinoprotein alcohol dehydrogenase-like"/>
    <property type="match status" value="1"/>
</dbReference>
<dbReference type="Gene3D" id="2.130.10.10">
    <property type="entry name" value="YVTN repeat-like/Quinoprotein amine dehydrogenase"/>
    <property type="match status" value="2"/>
</dbReference>
<evidence type="ECO:0008006" key="6">
    <source>
        <dbReference type="Google" id="ProtNLM"/>
    </source>
</evidence>
<dbReference type="InterPro" id="IPR001680">
    <property type="entry name" value="WD40_rpt"/>
</dbReference>
<sequence length="639" mass="68397">MTGAESDEVARLAAEAGSSRRALFGARRRRRAAHRLAALRTPAAVRALAAAYAGSPDRTVVTIAADGLTGLDDQAEIDALCEVVLTTDSERLTHLVTSAGYRHSDPARRALLLFLTGRFEEYAELDFDGSALAAARTAADDSLRARLAERARESGRVEWVRAAVGTGRRDTAVKLSDAEWDAAIDILLAAGRPAQLWQLALQAPLSWSVRILYELHRYDWQPDAGPGRARYRELTTLARQCAGNPARGDDDALALPGRVGTVNRLVTTPDGRLLAAAGYGGVRLWHLPTGEPAGQLADGHWFNLVVLPDGNHLAGSRLRETALWRLPSGEKVGAVRTSQRAASSAVLLATSDEELLIASGGTVYRWRRPWGPTTDEVEADAVSHAVRSASDGRFCVAGGTRLPPCIESALSATGALRPVPSVQGTPLVPTGNDVTVFWLWRTSAPQSAGVLSGYTGSLAHLAVTADGTLLARGGSDRKIRLSRMPSDEPAGVLTGHKRRVTALAMSADGDTLASGDAGGTVRLWRLPSGEPAGVRNEHDRQVTEIVFTPDGGSLVSGDGRGSLWLRHLWHPELTALCRLPARDLHPGRLNTLRRKARSAPERPWVDVISALVRYGHRDDIEVADTGRIRGTTDIEVSDG</sequence>
<evidence type="ECO:0000313" key="4">
    <source>
        <dbReference type="EMBL" id="GAA2107273.1"/>
    </source>
</evidence>
<name>A0ABP5IYA0_9ACTN</name>
<reference evidence="5" key="1">
    <citation type="journal article" date="2019" name="Int. J. Syst. Evol. Microbiol.">
        <title>The Global Catalogue of Microorganisms (GCM) 10K type strain sequencing project: providing services to taxonomists for standard genome sequencing and annotation.</title>
        <authorList>
            <consortium name="The Broad Institute Genomics Platform"/>
            <consortium name="The Broad Institute Genome Sequencing Center for Infectious Disease"/>
            <person name="Wu L."/>
            <person name="Ma J."/>
        </authorList>
    </citation>
    <scope>NUCLEOTIDE SEQUENCE [LARGE SCALE GENOMIC DNA]</scope>
    <source>
        <strain evidence="5">JCM 15481</strain>
    </source>
</reference>
<evidence type="ECO:0000313" key="5">
    <source>
        <dbReference type="Proteomes" id="UP001500443"/>
    </source>
</evidence>
<evidence type="ECO:0000256" key="2">
    <source>
        <dbReference type="ARBA" id="ARBA00022737"/>
    </source>
</evidence>
<dbReference type="Pfam" id="PF00400">
    <property type="entry name" value="WD40"/>
    <property type="match status" value="1"/>
</dbReference>
<dbReference type="EMBL" id="BAAAPF010000002">
    <property type="protein sequence ID" value="GAA2107273.1"/>
    <property type="molecule type" value="Genomic_DNA"/>
</dbReference>
<dbReference type="InterPro" id="IPR015943">
    <property type="entry name" value="WD40/YVTN_repeat-like_dom_sf"/>
</dbReference>
<evidence type="ECO:0000256" key="1">
    <source>
        <dbReference type="ARBA" id="ARBA00022574"/>
    </source>
</evidence>
<protein>
    <recommendedName>
        <fullName evidence="6">WD40 repeat domain-containing protein</fullName>
    </recommendedName>
</protein>
<dbReference type="InterPro" id="IPR011047">
    <property type="entry name" value="Quinoprotein_ADH-like_sf"/>
</dbReference>
<keyword evidence="1 3" id="KW-0853">WD repeat</keyword>
<dbReference type="SMART" id="SM00320">
    <property type="entry name" value="WD40"/>
    <property type="match status" value="4"/>
</dbReference>
<dbReference type="Proteomes" id="UP001500443">
    <property type="component" value="Unassembled WGS sequence"/>
</dbReference>
<proteinExistence type="predicted"/>
<evidence type="ECO:0000256" key="3">
    <source>
        <dbReference type="PROSITE-ProRule" id="PRU00221"/>
    </source>
</evidence>
<dbReference type="PANTHER" id="PTHR19848">
    <property type="entry name" value="WD40 REPEAT PROTEIN"/>
    <property type="match status" value="1"/>
</dbReference>
<keyword evidence="2" id="KW-0677">Repeat</keyword>
<dbReference type="PROSITE" id="PS50082">
    <property type="entry name" value="WD_REPEATS_2"/>
    <property type="match status" value="1"/>
</dbReference>
<organism evidence="4 5">
    <name type="scientific">Streptomyces synnematoformans</name>
    <dbReference type="NCBI Taxonomy" id="415721"/>
    <lineage>
        <taxon>Bacteria</taxon>
        <taxon>Bacillati</taxon>
        <taxon>Actinomycetota</taxon>
        <taxon>Actinomycetes</taxon>
        <taxon>Kitasatosporales</taxon>
        <taxon>Streptomycetaceae</taxon>
        <taxon>Streptomyces</taxon>
    </lineage>
</organism>
<gene>
    <name evidence="4" type="ORF">GCM10009802_02200</name>
</gene>
<dbReference type="PROSITE" id="PS50294">
    <property type="entry name" value="WD_REPEATS_REGION"/>
    <property type="match status" value="1"/>
</dbReference>
<dbReference type="RefSeq" id="WP_344286841.1">
    <property type="nucleotide sequence ID" value="NZ_BAAAPF010000002.1"/>
</dbReference>
<accession>A0ABP5IYA0</accession>
<keyword evidence="5" id="KW-1185">Reference proteome</keyword>